<dbReference type="GO" id="GO:0005524">
    <property type="term" value="F:ATP binding"/>
    <property type="evidence" value="ECO:0007669"/>
    <property type="project" value="UniProtKB-KW"/>
</dbReference>
<dbReference type="InterPro" id="IPR011130">
    <property type="entry name" value="SecA_preprotein_X-link_dom"/>
</dbReference>
<keyword evidence="3" id="KW-0963">Cytoplasm</keyword>
<dbReference type="GO" id="GO:0005829">
    <property type="term" value="C:cytosol"/>
    <property type="evidence" value="ECO:0007669"/>
    <property type="project" value="TreeGrafter"/>
</dbReference>
<dbReference type="Pfam" id="PF07517">
    <property type="entry name" value="SecA_DEAD"/>
    <property type="match status" value="1"/>
</dbReference>
<gene>
    <name evidence="12" type="ORF">COY54_00325</name>
</gene>
<dbReference type="PROSITE" id="PS51196">
    <property type="entry name" value="SECA_MOTOR_DEAD"/>
    <property type="match status" value="1"/>
</dbReference>
<dbReference type="InterPro" id="IPR000185">
    <property type="entry name" value="SecA"/>
</dbReference>
<dbReference type="CDD" id="cd17928">
    <property type="entry name" value="DEXDc_SecA"/>
    <property type="match status" value="1"/>
</dbReference>
<evidence type="ECO:0000256" key="3">
    <source>
        <dbReference type="ARBA" id="ARBA00022490"/>
    </source>
</evidence>
<feature type="non-terminal residue" evidence="12">
    <location>
        <position position="438"/>
    </location>
</feature>
<dbReference type="InterPro" id="IPR014018">
    <property type="entry name" value="SecA_motor_DEAD"/>
</dbReference>
<dbReference type="InterPro" id="IPR011115">
    <property type="entry name" value="SecA_DEAD"/>
</dbReference>
<keyword evidence="4" id="KW-0547">Nucleotide-binding</keyword>
<keyword evidence="2" id="KW-1003">Cell membrane</keyword>
<dbReference type="AlphaFoldDB" id="A0A2M7RYB4"/>
<proteinExistence type="predicted"/>
<dbReference type="Proteomes" id="UP000230105">
    <property type="component" value="Unassembled WGS sequence"/>
</dbReference>
<keyword evidence="1" id="KW-0813">Transport</keyword>
<dbReference type="SMART" id="SM00958">
    <property type="entry name" value="SecA_PP_bind"/>
    <property type="match status" value="1"/>
</dbReference>
<evidence type="ECO:0000259" key="11">
    <source>
        <dbReference type="PROSITE" id="PS51196"/>
    </source>
</evidence>
<dbReference type="GO" id="GO:0006605">
    <property type="term" value="P:protein targeting"/>
    <property type="evidence" value="ECO:0007669"/>
    <property type="project" value="InterPro"/>
</dbReference>
<feature type="domain" description="Helicase ATP-binding" evidence="10">
    <location>
        <begin position="93"/>
        <end position="272"/>
    </location>
</feature>
<dbReference type="EMBL" id="PFMP01000007">
    <property type="protein sequence ID" value="PIZ11462.1"/>
    <property type="molecule type" value="Genomic_DNA"/>
</dbReference>
<feature type="domain" description="SecA family profile" evidence="11">
    <location>
        <begin position="1"/>
        <end position="438"/>
    </location>
</feature>
<dbReference type="InterPro" id="IPR014001">
    <property type="entry name" value="Helicase_ATP-bd"/>
</dbReference>
<dbReference type="GO" id="GO:0005886">
    <property type="term" value="C:plasma membrane"/>
    <property type="evidence" value="ECO:0007669"/>
    <property type="project" value="TreeGrafter"/>
</dbReference>
<dbReference type="GO" id="GO:0043952">
    <property type="term" value="P:protein transport by the Sec complex"/>
    <property type="evidence" value="ECO:0007669"/>
    <property type="project" value="TreeGrafter"/>
</dbReference>
<reference evidence="13" key="1">
    <citation type="submission" date="2017-09" db="EMBL/GenBank/DDBJ databases">
        <title>Depth-based differentiation of microbial function through sediment-hosted aquifers and enrichment of novel symbionts in the deep terrestrial subsurface.</title>
        <authorList>
            <person name="Probst A.J."/>
            <person name="Ladd B."/>
            <person name="Jarett J.K."/>
            <person name="Geller-Mcgrath D.E."/>
            <person name="Sieber C.M.K."/>
            <person name="Emerson J.B."/>
            <person name="Anantharaman K."/>
            <person name="Thomas B.C."/>
            <person name="Malmstrom R."/>
            <person name="Stieglmeier M."/>
            <person name="Klingl A."/>
            <person name="Woyke T."/>
            <person name="Ryan C.M."/>
            <person name="Banfield J.F."/>
        </authorList>
    </citation>
    <scope>NUCLEOTIDE SEQUENCE [LARGE SCALE GENOMIC DNA]</scope>
</reference>
<name>A0A2M7RYB4_9BACT</name>
<dbReference type="PANTHER" id="PTHR30612">
    <property type="entry name" value="SECA INNER MEMBRANE COMPONENT OF SEC PROTEIN SECRETION SYSTEM"/>
    <property type="match status" value="1"/>
</dbReference>
<dbReference type="PROSITE" id="PS51192">
    <property type="entry name" value="HELICASE_ATP_BIND_1"/>
    <property type="match status" value="1"/>
</dbReference>
<sequence>MSFIDKLFGDPNAKIVKSLQPIIDAINGLEGKIKALSGEELKVLVNSFKEKLAGKDWAEQKLILDEILPEAFAVIRESSFRVLGQRHYDVQLIGGIILHRGQIAEMRTGEGKTLVATLPLFLNALAGRGVHLVTVNDYLSKVGAGWMAPVFEYLGLSSSVIVHDEAFIYDPNHVDDTQFDSRLQHFRKVPRKEAYACDITYGTNNEFGFDYLRDNMVPSLDDAVQRTLHYSIVDEIDSILIDEARTPLIISGAIDEKTDKYYKFSELVQRLEENEDYNVDEKMRAATLSEAGIAKMEKWLGVDNIYVEGGVREVHHIEQALKARVLFHKDKDYVVKDGEIIIVDEFTGRMMPGRRYSEGLHQAIEAKEKVDIQRESQTLATVTFQNYFRMYTKLAGMTGTAVTEAEEFHKIYNLETIVIPTNRPMVRDDMNDLIYRTE</sequence>
<evidence type="ECO:0000256" key="6">
    <source>
        <dbReference type="ARBA" id="ARBA00022927"/>
    </source>
</evidence>
<evidence type="ECO:0000256" key="4">
    <source>
        <dbReference type="ARBA" id="ARBA00022741"/>
    </source>
</evidence>
<dbReference type="SUPFAM" id="SSF52540">
    <property type="entry name" value="P-loop containing nucleoside triphosphate hydrolases"/>
    <property type="match status" value="1"/>
</dbReference>
<dbReference type="SUPFAM" id="SSF81767">
    <property type="entry name" value="Pre-protein crosslinking domain of SecA"/>
    <property type="match status" value="1"/>
</dbReference>
<keyword evidence="8" id="KW-0811">Translocation</keyword>
<comment type="caution">
    <text evidence="12">The sequence shown here is derived from an EMBL/GenBank/DDBJ whole genome shotgun (WGS) entry which is preliminary data.</text>
</comment>
<evidence type="ECO:0000313" key="13">
    <source>
        <dbReference type="Proteomes" id="UP000230105"/>
    </source>
</evidence>
<evidence type="ECO:0000256" key="8">
    <source>
        <dbReference type="ARBA" id="ARBA00023010"/>
    </source>
</evidence>
<organism evidence="12 13">
    <name type="scientific">Candidatus Falkowbacteria bacterium CG_4_10_14_0_8_um_filter_41_36</name>
    <dbReference type="NCBI Taxonomy" id="1974556"/>
    <lineage>
        <taxon>Bacteria</taxon>
        <taxon>Candidatus Falkowiibacteriota</taxon>
    </lineage>
</organism>
<evidence type="ECO:0000256" key="2">
    <source>
        <dbReference type="ARBA" id="ARBA00022475"/>
    </source>
</evidence>
<keyword evidence="9" id="KW-0472">Membrane</keyword>
<dbReference type="GO" id="GO:0031522">
    <property type="term" value="C:cell envelope Sec protein transport complex"/>
    <property type="evidence" value="ECO:0007669"/>
    <property type="project" value="TreeGrafter"/>
</dbReference>
<keyword evidence="7" id="KW-1278">Translocase</keyword>
<dbReference type="Gene3D" id="3.90.1440.10">
    <property type="entry name" value="SecA, preprotein cross-linking domain"/>
    <property type="match status" value="1"/>
</dbReference>
<dbReference type="PANTHER" id="PTHR30612:SF0">
    <property type="entry name" value="CHLOROPLAST PROTEIN-TRANSPORTING ATPASE"/>
    <property type="match status" value="1"/>
</dbReference>
<accession>A0A2M7RYB4</accession>
<protein>
    <submittedName>
        <fullName evidence="12">Preprotein translocase subunit SecA</fullName>
    </submittedName>
</protein>
<evidence type="ECO:0000256" key="7">
    <source>
        <dbReference type="ARBA" id="ARBA00022967"/>
    </source>
</evidence>
<dbReference type="PRINTS" id="PR00906">
    <property type="entry name" value="SECA"/>
</dbReference>
<dbReference type="SMART" id="SM00957">
    <property type="entry name" value="SecA_DEAD"/>
    <property type="match status" value="1"/>
</dbReference>
<evidence type="ECO:0000256" key="5">
    <source>
        <dbReference type="ARBA" id="ARBA00022840"/>
    </source>
</evidence>
<evidence type="ECO:0000256" key="1">
    <source>
        <dbReference type="ARBA" id="ARBA00022448"/>
    </source>
</evidence>
<evidence type="ECO:0000259" key="10">
    <source>
        <dbReference type="PROSITE" id="PS51192"/>
    </source>
</evidence>
<evidence type="ECO:0000313" key="12">
    <source>
        <dbReference type="EMBL" id="PIZ11462.1"/>
    </source>
</evidence>
<dbReference type="GO" id="GO:0017038">
    <property type="term" value="P:protein import"/>
    <property type="evidence" value="ECO:0007669"/>
    <property type="project" value="InterPro"/>
</dbReference>
<dbReference type="InterPro" id="IPR036670">
    <property type="entry name" value="SecA_X-link_sf"/>
</dbReference>
<keyword evidence="6" id="KW-0653">Protein transport</keyword>
<evidence type="ECO:0000256" key="9">
    <source>
        <dbReference type="ARBA" id="ARBA00023136"/>
    </source>
</evidence>
<dbReference type="Gene3D" id="3.40.50.300">
    <property type="entry name" value="P-loop containing nucleotide triphosphate hydrolases"/>
    <property type="match status" value="1"/>
</dbReference>
<dbReference type="FunFam" id="3.90.1440.10:FF:000002">
    <property type="entry name" value="Protein translocase subunit SecA"/>
    <property type="match status" value="1"/>
</dbReference>
<dbReference type="GO" id="GO:0006886">
    <property type="term" value="P:intracellular protein transport"/>
    <property type="evidence" value="ECO:0007669"/>
    <property type="project" value="InterPro"/>
</dbReference>
<dbReference type="Pfam" id="PF01043">
    <property type="entry name" value="SecA_PP_bind"/>
    <property type="match status" value="1"/>
</dbReference>
<dbReference type="InterPro" id="IPR027417">
    <property type="entry name" value="P-loop_NTPase"/>
</dbReference>
<keyword evidence="5" id="KW-0067">ATP-binding</keyword>